<keyword evidence="2" id="KW-1185">Reference proteome</keyword>
<name>A0A1G9V5G0_9SPHI</name>
<protein>
    <submittedName>
        <fullName evidence="1">Type IX secretion system membrane protein, PorP/SprF family</fullName>
    </submittedName>
</protein>
<dbReference type="RefSeq" id="WP_090705472.1">
    <property type="nucleotide sequence ID" value="NZ_FNHH01000019.1"/>
</dbReference>
<dbReference type="InterPro" id="IPR019861">
    <property type="entry name" value="PorP/SprF_Bacteroidetes"/>
</dbReference>
<evidence type="ECO:0000313" key="1">
    <source>
        <dbReference type="EMBL" id="SDM67317.1"/>
    </source>
</evidence>
<evidence type="ECO:0000313" key="2">
    <source>
        <dbReference type="Proteomes" id="UP000199226"/>
    </source>
</evidence>
<dbReference type="NCBIfam" id="TIGR03519">
    <property type="entry name" value="T9SS_PorP_fam"/>
    <property type="match status" value="1"/>
</dbReference>
<dbReference type="STRING" id="990371.SAMN05421813_11931"/>
<dbReference type="Pfam" id="PF11751">
    <property type="entry name" value="PorP_SprF"/>
    <property type="match status" value="1"/>
</dbReference>
<sequence length="312" mass="34331">MKFQSRAIFPILLALLVSIIGHTSLMAQQKAMFTQYMFNGLVINPAYSAMDEAINVTALARQQWVGFTGAPNTQTLSVHSPIKQSNTSVGFIFLRDQIGEVISENGVLGTLAHKVEVGDNTFFALGLNGGIGKYVGQYSLTGSASAAFDPVFADQNSLRGSLGFGLMFFSQKFYAGFSSPYFFNRDLGTSTSTYTAYKPHFILQGGYLKDLGEDIKFKPSVMVKYVNGSPVQVDLNANFLLKETLWIGASLRSMDSIDLLAEMQLTPNIQLGYSYDFTTSKLAAVEKGSHEIVLNFRIQPRRSTSSLPRCYF</sequence>
<dbReference type="OrthoDB" id="1493187at2"/>
<accession>A0A1G9V5G0</accession>
<dbReference type="EMBL" id="FNHH01000019">
    <property type="protein sequence ID" value="SDM67317.1"/>
    <property type="molecule type" value="Genomic_DNA"/>
</dbReference>
<dbReference type="Proteomes" id="UP000199226">
    <property type="component" value="Unassembled WGS sequence"/>
</dbReference>
<gene>
    <name evidence="1" type="ORF">SAMN05421813_11931</name>
</gene>
<dbReference type="AlphaFoldDB" id="A0A1G9V5G0"/>
<reference evidence="2" key="1">
    <citation type="submission" date="2016-10" db="EMBL/GenBank/DDBJ databases">
        <authorList>
            <person name="Varghese N."/>
            <person name="Submissions S."/>
        </authorList>
    </citation>
    <scope>NUCLEOTIDE SEQUENCE [LARGE SCALE GENOMIC DNA]</scope>
    <source>
        <strain evidence="2">DSM 24536</strain>
    </source>
</reference>
<organism evidence="1 2">
    <name type="scientific">Daejeonella rubra</name>
    <dbReference type="NCBI Taxonomy" id="990371"/>
    <lineage>
        <taxon>Bacteria</taxon>
        <taxon>Pseudomonadati</taxon>
        <taxon>Bacteroidota</taxon>
        <taxon>Sphingobacteriia</taxon>
        <taxon>Sphingobacteriales</taxon>
        <taxon>Sphingobacteriaceae</taxon>
        <taxon>Daejeonella</taxon>
    </lineage>
</organism>
<proteinExistence type="predicted"/>